<dbReference type="RefSeq" id="WP_311514006.1">
    <property type="nucleotide sequence ID" value="NZ_JAVREP010000024.1"/>
</dbReference>
<sequence length="145" mass="15543">MSTLDDTVHRVATPDTLAREFHRLPGTLACAARARGLLGRFLHRLGRTDLADSAQLVVSELVANAVEHGLPPVDLTMTWLTDGHPTLRVDVCDHGLSGALPAVQTPADEAESGRGLLLVEHVTDRWGVAPHPVTGTHAWAELRTA</sequence>
<keyword evidence="1" id="KW-0418">Kinase</keyword>
<dbReference type="PANTHER" id="PTHR35526:SF3">
    <property type="entry name" value="ANTI-SIGMA-F FACTOR RSBW"/>
    <property type="match status" value="1"/>
</dbReference>
<dbReference type="SUPFAM" id="SSF55874">
    <property type="entry name" value="ATPase domain of HSP90 chaperone/DNA topoisomerase II/histidine kinase"/>
    <property type="match status" value="1"/>
</dbReference>
<dbReference type="CDD" id="cd16936">
    <property type="entry name" value="HATPase_RsbW-like"/>
    <property type="match status" value="1"/>
</dbReference>
<dbReference type="Pfam" id="PF13581">
    <property type="entry name" value="HATPase_c_2"/>
    <property type="match status" value="1"/>
</dbReference>
<keyword evidence="3" id="KW-0547">Nucleotide-binding</keyword>
<dbReference type="EMBL" id="JAVREP010000024">
    <property type="protein sequence ID" value="MDT0331517.1"/>
    <property type="molecule type" value="Genomic_DNA"/>
</dbReference>
<evidence type="ECO:0000256" key="1">
    <source>
        <dbReference type="ARBA" id="ARBA00022527"/>
    </source>
</evidence>
<dbReference type="InterPro" id="IPR036890">
    <property type="entry name" value="HATPase_C_sf"/>
</dbReference>
<reference evidence="4" key="1">
    <citation type="submission" date="2023-07" db="EMBL/GenBank/DDBJ databases">
        <title>30 novel species of actinomycetes from the DSMZ collection.</title>
        <authorList>
            <person name="Nouioui I."/>
        </authorList>
    </citation>
    <scope>NUCLEOTIDE SEQUENCE [LARGE SCALE GENOMIC DNA]</scope>
    <source>
        <strain evidence="4">DSM 44743</strain>
    </source>
</reference>
<keyword evidence="1" id="KW-0808">Transferase</keyword>
<dbReference type="GO" id="GO:0005524">
    <property type="term" value="F:ATP binding"/>
    <property type="evidence" value="ECO:0007669"/>
    <property type="project" value="UniProtKB-KW"/>
</dbReference>
<keyword evidence="4" id="KW-1185">Reference proteome</keyword>
<accession>A0ABU2MFP9</accession>
<evidence type="ECO:0000259" key="2">
    <source>
        <dbReference type="Pfam" id="PF13581"/>
    </source>
</evidence>
<organism evidence="3 4">
    <name type="scientific">Nocardiopsis lambiniae</name>
    <dbReference type="NCBI Taxonomy" id="3075539"/>
    <lineage>
        <taxon>Bacteria</taxon>
        <taxon>Bacillati</taxon>
        <taxon>Actinomycetota</taxon>
        <taxon>Actinomycetes</taxon>
        <taxon>Streptosporangiales</taxon>
        <taxon>Nocardiopsidaceae</taxon>
        <taxon>Nocardiopsis</taxon>
    </lineage>
</organism>
<keyword evidence="3" id="KW-0067">ATP-binding</keyword>
<proteinExistence type="predicted"/>
<feature type="domain" description="Histidine kinase/HSP90-like ATPase" evidence="2">
    <location>
        <begin position="27"/>
        <end position="126"/>
    </location>
</feature>
<dbReference type="Gene3D" id="3.30.565.10">
    <property type="entry name" value="Histidine kinase-like ATPase, C-terminal domain"/>
    <property type="match status" value="1"/>
</dbReference>
<name>A0ABU2MFP9_9ACTN</name>
<dbReference type="Proteomes" id="UP001183390">
    <property type="component" value="Unassembled WGS sequence"/>
</dbReference>
<dbReference type="InterPro" id="IPR050267">
    <property type="entry name" value="Anti-sigma-factor_SerPK"/>
</dbReference>
<gene>
    <name evidence="3" type="ORF">RM479_24165</name>
</gene>
<dbReference type="InterPro" id="IPR003594">
    <property type="entry name" value="HATPase_dom"/>
</dbReference>
<evidence type="ECO:0000313" key="4">
    <source>
        <dbReference type="Proteomes" id="UP001183390"/>
    </source>
</evidence>
<keyword evidence="1" id="KW-0723">Serine/threonine-protein kinase</keyword>
<evidence type="ECO:0000313" key="3">
    <source>
        <dbReference type="EMBL" id="MDT0331517.1"/>
    </source>
</evidence>
<protein>
    <submittedName>
        <fullName evidence="3">ATP-binding protein</fullName>
    </submittedName>
</protein>
<comment type="caution">
    <text evidence="3">The sequence shown here is derived from an EMBL/GenBank/DDBJ whole genome shotgun (WGS) entry which is preliminary data.</text>
</comment>
<dbReference type="PANTHER" id="PTHR35526">
    <property type="entry name" value="ANTI-SIGMA-F FACTOR RSBW-RELATED"/>
    <property type="match status" value="1"/>
</dbReference>